<dbReference type="EMBL" id="CAUOFW020000824">
    <property type="protein sequence ID" value="CAK9137505.1"/>
    <property type="molecule type" value="Genomic_DNA"/>
</dbReference>
<reference evidence="1 2" key="1">
    <citation type="submission" date="2024-02" db="EMBL/GenBank/DDBJ databases">
        <authorList>
            <person name="Vignale AGUSTIN F."/>
            <person name="Sosa J E."/>
            <person name="Modenutti C."/>
        </authorList>
    </citation>
    <scope>NUCLEOTIDE SEQUENCE [LARGE SCALE GENOMIC DNA]</scope>
</reference>
<evidence type="ECO:0000313" key="1">
    <source>
        <dbReference type="EMBL" id="CAK9137505.1"/>
    </source>
</evidence>
<accession>A0ABC8R1Q6</accession>
<comment type="caution">
    <text evidence="1">The sequence shown here is derived from an EMBL/GenBank/DDBJ whole genome shotgun (WGS) entry which is preliminary data.</text>
</comment>
<dbReference type="Proteomes" id="UP001642360">
    <property type="component" value="Unassembled WGS sequence"/>
</dbReference>
<organism evidence="1 2">
    <name type="scientific">Ilex paraguariensis</name>
    <name type="common">yerba mate</name>
    <dbReference type="NCBI Taxonomy" id="185542"/>
    <lineage>
        <taxon>Eukaryota</taxon>
        <taxon>Viridiplantae</taxon>
        <taxon>Streptophyta</taxon>
        <taxon>Embryophyta</taxon>
        <taxon>Tracheophyta</taxon>
        <taxon>Spermatophyta</taxon>
        <taxon>Magnoliopsida</taxon>
        <taxon>eudicotyledons</taxon>
        <taxon>Gunneridae</taxon>
        <taxon>Pentapetalae</taxon>
        <taxon>asterids</taxon>
        <taxon>campanulids</taxon>
        <taxon>Aquifoliales</taxon>
        <taxon>Aquifoliaceae</taxon>
        <taxon>Ilex</taxon>
    </lineage>
</organism>
<proteinExistence type="predicted"/>
<evidence type="ECO:0000313" key="2">
    <source>
        <dbReference type="Proteomes" id="UP001642360"/>
    </source>
</evidence>
<keyword evidence="2" id="KW-1185">Reference proteome</keyword>
<protein>
    <submittedName>
        <fullName evidence="1">Uncharacterized protein</fullName>
    </submittedName>
</protein>
<dbReference type="AlphaFoldDB" id="A0ABC8R1Q6"/>
<sequence length="116" mass="11749">MTIKAIASMDMDKAPNLGAGVGASNLGVIVDREKEARVLSNVPNGGRADPVVGGRATLIGASGQAAADQIWHEEGAVGVDLGSIRGEEVDLGTIARQSVQTAGLVLRDTLGGCPCR</sequence>
<name>A0ABC8R1Q6_9AQUA</name>
<gene>
    <name evidence="1" type="ORF">ILEXP_LOCUS4526</name>
</gene>